<gene>
    <name evidence="2" type="ORF">I595_2735</name>
</gene>
<feature type="transmembrane region" description="Helical" evidence="1">
    <location>
        <begin position="96"/>
        <end position="117"/>
    </location>
</feature>
<keyword evidence="1" id="KW-1133">Transmembrane helix</keyword>
<keyword evidence="1" id="KW-0812">Transmembrane</keyword>
<dbReference type="AlphaFoldDB" id="A0A0N8H3T5"/>
<dbReference type="Pfam" id="PF10067">
    <property type="entry name" value="DUF2306"/>
    <property type="match status" value="1"/>
</dbReference>
<dbReference type="PROSITE" id="PS51257">
    <property type="entry name" value="PROKAR_LIPOPROTEIN"/>
    <property type="match status" value="1"/>
</dbReference>
<feature type="transmembrane region" description="Helical" evidence="1">
    <location>
        <begin position="12"/>
        <end position="34"/>
    </location>
</feature>
<evidence type="ECO:0000313" key="3">
    <source>
        <dbReference type="Proteomes" id="UP000050280"/>
    </source>
</evidence>
<protein>
    <submittedName>
        <fullName evidence="2">Putative membrane protein</fullName>
    </submittedName>
</protein>
<keyword evidence="1" id="KW-0472">Membrane</keyword>
<sequence>MMPMKNKTNKVAWFVMVLMAIGVGCYPLLCLYYAFEASEVGLRLSKSVDVLGNLAWNIGFYVHIIFGGIALIVGWSQFSQKIRQERMALHRTLGKVYVISALLSGLAGFYIAFYATGGWVSTLGFLCLAIIWLYTTASAYLAIKKKDMELYNGMMIYSYAACFSVVTLRVWLPLLTLAFGAFLPAYKLVAWLCWVPNLIFAFYWVRRKGLVIG</sequence>
<dbReference type="Proteomes" id="UP000050280">
    <property type="component" value="Unassembled WGS sequence"/>
</dbReference>
<comment type="caution">
    <text evidence="2">The sequence shown here is derived from an EMBL/GenBank/DDBJ whole genome shotgun (WGS) entry which is preliminary data.</text>
</comment>
<feature type="transmembrane region" description="Helical" evidence="1">
    <location>
        <begin position="123"/>
        <end position="143"/>
    </location>
</feature>
<dbReference type="InterPro" id="IPR018750">
    <property type="entry name" value="DUF2306_membrane"/>
</dbReference>
<dbReference type="EMBL" id="LDJX01000005">
    <property type="protein sequence ID" value="KPM31468.1"/>
    <property type="molecule type" value="Genomic_DNA"/>
</dbReference>
<organism evidence="2 3">
    <name type="scientific">Croceitalea dokdonensis DOKDO 023</name>
    <dbReference type="NCBI Taxonomy" id="1300341"/>
    <lineage>
        <taxon>Bacteria</taxon>
        <taxon>Pseudomonadati</taxon>
        <taxon>Bacteroidota</taxon>
        <taxon>Flavobacteriia</taxon>
        <taxon>Flavobacteriales</taxon>
        <taxon>Flavobacteriaceae</taxon>
        <taxon>Croceitalea</taxon>
    </lineage>
</organism>
<feature type="transmembrane region" description="Helical" evidence="1">
    <location>
        <begin position="188"/>
        <end position="205"/>
    </location>
</feature>
<feature type="transmembrane region" description="Helical" evidence="1">
    <location>
        <begin position="155"/>
        <end position="182"/>
    </location>
</feature>
<dbReference type="PATRIC" id="fig|1300341.3.peg.2892"/>
<proteinExistence type="predicted"/>
<name>A0A0N8H3T5_9FLAO</name>
<reference evidence="2 3" key="1">
    <citation type="submission" date="2015-09" db="EMBL/GenBank/DDBJ databases">
        <title>Genome sequence of the marine flavobacterium Croceitalea dokdonensis DOKDO 023 that contains proton- and sodium-pumping rhodopsins.</title>
        <authorList>
            <person name="Kwon S.-K."/>
            <person name="Lee H.K."/>
            <person name="Kwak M.-J."/>
            <person name="Kim J.F."/>
        </authorList>
    </citation>
    <scope>NUCLEOTIDE SEQUENCE [LARGE SCALE GENOMIC DNA]</scope>
    <source>
        <strain evidence="2 3">DOKDO 023</strain>
    </source>
</reference>
<keyword evidence="3" id="KW-1185">Reference proteome</keyword>
<feature type="transmembrane region" description="Helical" evidence="1">
    <location>
        <begin position="54"/>
        <end position="75"/>
    </location>
</feature>
<accession>A0A0N8H3T5</accession>
<dbReference type="STRING" id="1300341.I595_2735"/>
<evidence type="ECO:0000256" key="1">
    <source>
        <dbReference type="SAM" id="Phobius"/>
    </source>
</evidence>
<evidence type="ECO:0000313" key="2">
    <source>
        <dbReference type="EMBL" id="KPM31468.1"/>
    </source>
</evidence>